<evidence type="ECO:0000256" key="2">
    <source>
        <dbReference type="SAM" id="SignalP"/>
    </source>
</evidence>
<feature type="chain" id="PRO_5004906826" evidence="2">
    <location>
        <begin position="19"/>
        <end position="184"/>
    </location>
</feature>
<feature type="transmembrane region" description="Helical" evidence="1">
    <location>
        <begin position="67"/>
        <end position="83"/>
    </location>
</feature>
<dbReference type="Proteomes" id="UP000009168">
    <property type="component" value="Unassembled WGS sequence"/>
</dbReference>
<keyword evidence="4" id="KW-1185">Reference proteome</keyword>
<keyword evidence="1" id="KW-0472">Membrane</keyword>
<protein>
    <submittedName>
        <fullName evidence="3">Transmembrane protein, putative</fullName>
    </submittedName>
</protein>
<keyword evidence="1" id="KW-1133">Transmembrane helix</keyword>
<evidence type="ECO:0000313" key="4">
    <source>
        <dbReference type="Proteomes" id="UP000009168"/>
    </source>
</evidence>
<sequence length="184" mass="22085">MAFNYIHLFLINQLFSLAKLSRNQKIQKSNQIQLNKNIQYIISQLPHGGIHKKLCVSLKLRPNLKNLIYAQWGSCVIFYYIFLYNKIQLLYELFFFLLSLTQLRSQLNQFKCKIINAIHLSSRFQTTKFFNGILLYLNRTNYQQLNYCNQKNCLRKKKIKYEQIIYFNFIGFGCYKLLTPQYSC</sequence>
<dbReference type="EMBL" id="GG662798">
    <property type="protein sequence ID" value="EWS75728.1"/>
    <property type="molecule type" value="Genomic_DNA"/>
</dbReference>
<proteinExistence type="predicted"/>
<keyword evidence="2" id="KW-0732">Signal</keyword>
<feature type="signal peptide" evidence="2">
    <location>
        <begin position="1"/>
        <end position="18"/>
    </location>
</feature>
<reference evidence="4" key="1">
    <citation type="journal article" date="2006" name="PLoS Biol.">
        <title>Macronuclear genome sequence of the ciliate Tetrahymena thermophila, a model eukaryote.</title>
        <authorList>
            <person name="Eisen J.A."/>
            <person name="Coyne R.S."/>
            <person name="Wu M."/>
            <person name="Wu D."/>
            <person name="Thiagarajan M."/>
            <person name="Wortman J.R."/>
            <person name="Badger J.H."/>
            <person name="Ren Q."/>
            <person name="Amedeo P."/>
            <person name="Jones K.M."/>
            <person name="Tallon L.J."/>
            <person name="Delcher A.L."/>
            <person name="Salzberg S.L."/>
            <person name="Silva J.C."/>
            <person name="Haas B.J."/>
            <person name="Majoros W.H."/>
            <person name="Farzad M."/>
            <person name="Carlton J.M."/>
            <person name="Smith R.K. Jr."/>
            <person name="Garg J."/>
            <person name="Pearlman R.E."/>
            <person name="Karrer K.M."/>
            <person name="Sun L."/>
            <person name="Manning G."/>
            <person name="Elde N.C."/>
            <person name="Turkewitz A.P."/>
            <person name="Asai D.J."/>
            <person name="Wilkes D.E."/>
            <person name="Wang Y."/>
            <person name="Cai H."/>
            <person name="Collins K."/>
            <person name="Stewart B.A."/>
            <person name="Lee S.R."/>
            <person name="Wilamowska K."/>
            <person name="Weinberg Z."/>
            <person name="Ruzzo W.L."/>
            <person name="Wloga D."/>
            <person name="Gaertig J."/>
            <person name="Frankel J."/>
            <person name="Tsao C.-C."/>
            <person name="Gorovsky M.A."/>
            <person name="Keeling P.J."/>
            <person name="Waller R.F."/>
            <person name="Patron N.J."/>
            <person name="Cherry J.M."/>
            <person name="Stover N.A."/>
            <person name="Krieger C.J."/>
            <person name="del Toro C."/>
            <person name="Ryder H.F."/>
            <person name="Williamson S.C."/>
            <person name="Barbeau R.A."/>
            <person name="Hamilton E.P."/>
            <person name="Orias E."/>
        </authorList>
    </citation>
    <scope>NUCLEOTIDE SEQUENCE [LARGE SCALE GENOMIC DNA]</scope>
    <source>
        <strain evidence="4">SB210</strain>
    </source>
</reference>
<accession>W7XFT2</accession>
<name>W7XFT2_TETTS</name>
<dbReference type="KEGG" id="tet:TTHERM_000577308"/>
<dbReference type="InParanoid" id="W7XFT2"/>
<evidence type="ECO:0000256" key="1">
    <source>
        <dbReference type="SAM" id="Phobius"/>
    </source>
</evidence>
<dbReference type="AlphaFoldDB" id="W7XFT2"/>
<dbReference type="GeneID" id="24439665"/>
<evidence type="ECO:0000313" key="3">
    <source>
        <dbReference type="EMBL" id="EWS75728.1"/>
    </source>
</evidence>
<gene>
    <name evidence="3" type="ORF">TTHERM_000577308</name>
</gene>
<dbReference type="RefSeq" id="XP_012651650.1">
    <property type="nucleotide sequence ID" value="XM_012796196.1"/>
</dbReference>
<organism evidence="3 4">
    <name type="scientific">Tetrahymena thermophila (strain SB210)</name>
    <dbReference type="NCBI Taxonomy" id="312017"/>
    <lineage>
        <taxon>Eukaryota</taxon>
        <taxon>Sar</taxon>
        <taxon>Alveolata</taxon>
        <taxon>Ciliophora</taxon>
        <taxon>Intramacronucleata</taxon>
        <taxon>Oligohymenophorea</taxon>
        <taxon>Hymenostomatida</taxon>
        <taxon>Tetrahymenina</taxon>
        <taxon>Tetrahymenidae</taxon>
        <taxon>Tetrahymena</taxon>
    </lineage>
</organism>
<keyword evidence="1 3" id="KW-0812">Transmembrane</keyword>